<accession>A0AAW5KRZ7</accession>
<dbReference type="Proteomes" id="UP001206236">
    <property type="component" value="Unassembled WGS sequence"/>
</dbReference>
<proteinExistence type="predicted"/>
<dbReference type="Pfam" id="PF20536">
    <property type="entry name" value="DUF6751"/>
    <property type="match status" value="1"/>
</dbReference>
<dbReference type="InterPro" id="IPR046639">
    <property type="entry name" value="DUF6751"/>
</dbReference>
<dbReference type="AlphaFoldDB" id="A0AAW5KRZ7"/>
<dbReference type="EMBL" id="JANGCN010000017">
    <property type="protein sequence ID" value="MCQ5153327.1"/>
    <property type="molecule type" value="Genomic_DNA"/>
</dbReference>
<dbReference type="RefSeq" id="WP_117865661.1">
    <property type="nucleotide sequence ID" value="NZ_DAVZMI010000031.1"/>
</dbReference>
<reference evidence="1" key="1">
    <citation type="submission" date="2022-06" db="EMBL/GenBank/DDBJ databases">
        <title>Isolation of gut microbiota from human fecal samples.</title>
        <authorList>
            <person name="Pamer E.G."/>
            <person name="Barat B."/>
            <person name="Waligurski E."/>
            <person name="Medina S."/>
            <person name="Paddock L."/>
            <person name="Mostad J."/>
        </authorList>
    </citation>
    <scope>NUCLEOTIDE SEQUENCE</scope>
    <source>
        <strain evidence="1">DFI.5.57</strain>
    </source>
</reference>
<organism evidence="1 2">
    <name type="scientific">Ruminococcus bicirculans</name>
    <name type="common">ex Wegman et al. 2014</name>
    <dbReference type="NCBI Taxonomy" id="1160721"/>
    <lineage>
        <taxon>Bacteria</taxon>
        <taxon>Bacillati</taxon>
        <taxon>Bacillota</taxon>
        <taxon>Clostridia</taxon>
        <taxon>Eubacteriales</taxon>
        <taxon>Oscillospiraceae</taxon>
        <taxon>Ruminococcus</taxon>
    </lineage>
</organism>
<protein>
    <submittedName>
        <fullName evidence="1">Uncharacterized protein</fullName>
    </submittedName>
</protein>
<gene>
    <name evidence="1" type="ORF">NE632_08380</name>
</gene>
<name>A0AAW5KRZ7_9FIRM</name>
<evidence type="ECO:0000313" key="1">
    <source>
        <dbReference type="EMBL" id="MCQ5153327.1"/>
    </source>
</evidence>
<comment type="caution">
    <text evidence="1">The sequence shown here is derived from an EMBL/GenBank/DDBJ whole genome shotgun (WGS) entry which is preliminary data.</text>
</comment>
<evidence type="ECO:0000313" key="2">
    <source>
        <dbReference type="Proteomes" id="UP001206236"/>
    </source>
</evidence>
<sequence>MLANSDCTVYLFDKQTEGFVRKYAEKVYWCENKSGSIVKSGMQTSDSTRVYFYDDNAPKTPAKDMLVRGKCEFEFDNQTPQSISESMKIFRAEYDFVTVMSIDDYMFGGLPHMEVSVK</sequence>